<evidence type="ECO:0000313" key="3">
    <source>
        <dbReference type="Proteomes" id="UP000823405"/>
    </source>
</evidence>
<organism evidence="2 3">
    <name type="scientific">Linnemannia gamsii</name>
    <dbReference type="NCBI Taxonomy" id="64522"/>
    <lineage>
        <taxon>Eukaryota</taxon>
        <taxon>Fungi</taxon>
        <taxon>Fungi incertae sedis</taxon>
        <taxon>Mucoromycota</taxon>
        <taxon>Mortierellomycotina</taxon>
        <taxon>Mortierellomycetes</taxon>
        <taxon>Mortierellales</taxon>
        <taxon>Mortierellaceae</taxon>
        <taxon>Linnemannia</taxon>
    </lineage>
</organism>
<dbReference type="GO" id="GO:0004497">
    <property type="term" value="F:monooxygenase activity"/>
    <property type="evidence" value="ECO:0007669"/>
    <property type="project" value="InterPro"/>
</dbReference>
<sequence>MALMMAGIGLRGLMERQMAKRKRTPIEYVVPATIGFFIAAIIKYPNRAFLSRARPDLKARGQDAPGHPLIGNLADRIRHRDNLPLFLHKVFQEQGDVISITMPIFGRIIVLNRPEFIDHILKTNFENYIKEDLVRWILTDIFGR</sequence>
<dbReference type="EMBL" id="JAAAIN010004378">
    <property type="protein sequence ID" value="KAG0281719.1"/>
    <property type="molecule type" value="Genomic_DNA"/>
</dbReference>
<feature type="transmembrane region" description="Helical" evidence="1">
    <location>
        <begin position="26"/>
        <end position="44"/>
    </location>
</feature>
<keyword evidence="1" id="KW-1133">Transmembrane helix</keyword>
<protein>
    <submittedName>
        <fullName evidence="2">Cytochrome P450-dit2</fullName>
    </submittedName>
</protein>
<dbReference type="OrthoDB" id="1470350at2759"/>
<dbReference type="Proteomes" id="UP000823405">
    <property type="component" value="Unassembled WGS sequence"/>
</dbReference>
<dbReference type="GO" id="GO:0005506">
    <property type="term" value="F:iron ion binding"/>
    <property type="evidence" value="ECO:0007669"/>
    <property type="project" value="InterPro"/>
</dbReference>
<keyword evidence="3" id="KW-1185">Reference proteome</keyword>
<evidence type="ECO:0000313" key="2">
    <source>
        <dbReference type="EMBL" id="KAG0281719.1"/>
    </source>
</evidence>
<dbReference type="AlphaFoldDB" id="A0A9P6QQH2"/>
<dbReference type="Gene3D" id="1.10.630.10">
    <property type="entry name" value="Cytochrome P450"/>
    <property type="match status" value="1"/>
</dbReference>
<accession>A0A9P6QQH2</accession>
<dbReference type="GO" id="GO:0016705">
    <property type="term" value="F:oxidoreductase activity, acting on paired donors, with incorporation or reduction of molecular oxygen"/>
    <property type="evidence" value="ECO:0007669"/>
    <property type="project" value="InterPro"/>
</dbReference>
<gene>
    <name evidence="2" type="primary">DIT2</name>
    <name evidence="2" type="ORF">BGZ97_009218</name>
</gene>
<dbReference type="GO" id="GO:0020037">
    <property type="term" value="F:heme binding"/>
    <property type="evidence" value="ECO:0007669"/>
    <property type="project" value="InterPro"/>
</dbReference>
<keyword evidence="1" id="KW-0472">Membrane</keyword>
<evidence type="ECO:0000256" key="1">
    <source>
        <dbReference type="SAM" id="Phobius"/>
    </source>
</evidence>
<dbReference type="SUPFAM" id="SSF48264">
    <property type="entry name" value="Cytochrome P450"/>
    <property type="match status" value="1"/>
</dbReference>
<feature type="non-terminal residue" evidence="2">
    <location>
        <position position="144"/>
    </location>
</feature>
<name>A0A9P6QQH2_9FUNG</name>
<comment type="caution">
    <text evidence="2">The sequence shown here is derived from an EMBL/GenBank/DDBJ whole genome shotgun (WGS) entry which is preliminary data.</text>
</comment>
<dbReference type="InterPro" id="IPR036396">
    <property type="entry name" value="Cyt_P450_sf"/>
</dbReference>
<keyword evidence="1" id="KW-0812">Transmembrane</keyword>
<proteinExistence type="predicted"/>
<reference evidence="2" key="1">
    <citation type="journal article" date="2020" name="Fungal Divers.">
        <title>Resolving the Mortierellaceae phylogeny through synthesis of multi-gene phylogenetics and phylogenomics.</title>
        <authorList>
            <person name="Vandepol N."/>
            <person name="Liber J."/>
            <person name="Desiro A."/>
            <person name="Na H."/>
            <person name="Kennedy M."/>
            <person name="Barry K."/>
            <person name="Grigoriev I.V."/>
            <person name="Miller A.N."/>
            <person name="O'Donnell K."/>
            <person name="Stajich J.E."/>
            <person name="Bonito G."/>
        </authorList>
    </citation>
    <scope>NUCLEOTIDE SEQUENCE</scope>
    <source>
        <strain evidence="2">NVP60</strain>
    </source>
</reference>